<dbReference type="AlphaFoldDB" id="A0A1X0G3Z7"/>
<dbReference type="GO" id="GO:0003677">
    <property type="term" value="F:DNA binding"/>
    <property type="evidence" value="ECO:0007669"/>
    <property type="project" value="InterPro"/>
</dbReference>
<dbReference type="EMBL" id="MVHW01000002">
    <property type="protein sequence ID" value="ORB08732.1"/>
    <property type="molecule type" value="Genomic_DNA"/>
</dbReference>
<reference evidence="2 5" key="2">
    <citation type="journal article" date="2019" name="Emerg. Microbes Infect.">
        <title>Comprehensive subspecies identification of 175 nontuberculous mycobacteria species based on 7547 genomic profiles.</title>
        <authorList>
            <person name="Matsumoto Y."/>
            <person name="Kinjo T."/>
            <person name="Motooka D."/>
            <person name="Nabeya D."/>
            <person name="Jung N."/>
            <person name="Uechi K."/>
            <person name="Horii T."/>
            <person name="Iida T."/>
            <person name="Fujita J."/>
            <person name="Nakamura S."/>
        </authorList>
    </citation>
    <scope>NUCLEOTIDE SEQUENCE [LARGE SCALE GENOMIC DNA]</scope>
    <source>
        <strain evidence="2 5">JCM 18113</strain>
    </source>
</reference>
<reference evidence="2" key="3">
    <citation type="submission" date="2020-02" db="EMBL/GenBank/DDBJ databases">
        <authorList>
            <person name="Matsumoto Y."/>
            <person name="Motooka D."/>
            <person name="Nakamura S."/>
        </authorList>
    </citation>
    <scope>NUCLEOTIDE SEQUENCE</scope>
    <source>
        <strain evidence="2">JCM 18113</strain>
    </source>
</reference>
<name>A0A1X0G3Z7_MYCNT</name>
<evidence type="ECO:0000313" key="5">
    <source>
        <dbReference type="Proteomes" id="UP000465812"/>
    </source>
</evidence>
<proteinExistence type="predicted"/>
<evidence type="ECO:0000256" key="1">
    <source>
        <dbReference type="SAM" id="MobiDB-lite"/>
    </source>
</evidence>
<evidence type="ECO:0000313" key="4">
    <source>
        <dbReference type="Proteomes" id="UP000192760"/>
    </source>
</evidence>
<dbReference type="Proteomes" id="UP000192760">
    <property type="component" value="Unassembled WGS sequence"/>
</dbReference>
<protein>
    <submittedName>
        <fullName evidence="3">Uncharacterized protein</fullName>
    </submittedName>
</protein>
<dbReference type="InterPro" id="IPR010982">
    <property type="entry name" value="Lambda_DNA-bd_dom_sf"/>
</dbReference>
<accession>A0A1X0G3Z7</accession>
<gene>
    <name evidence="3" type="ORF">BST30_01975</name>
    <name evidence="2" type="ORF">MMAN_57960</name>
</gene>
<sequence>MTAAEGPVPTVAEVLGRTAKALRGDRKVELVAHAAKSAGLNWGTGRIADLEAGRVSPTLPTLYALCVAFGILLDRPLTLADLFAGDGRVRITADGATMELSELRDMLAGQPVDYGPHQILSRLVFAGATAAAEQFDVAAGEAFSAAGVEMPDLVRRTGLHQHPVPQIVRQNLLEADYRMLRSLGLKLDEDGVLDEAVRAMADRWGRSFTAERDRRAGPDANAQKRGRISRELKAELQEAINRGDD</sequence>
<keyword evidence="5" id="KW-1185">Reference proteome</keyword>
<dbReference type="Gene3D" id="1.10.260.40">
    <property type="entry name" value="lambda repressor-like DNA-binding domains"/>
    <property type="match status" value="1"/>
</dbReference>
<reference evidence="3 4" key="1">
    <citation type="submission" date="2017-02" db="EMBL/GenBank/DDBJ databases">
        <title>The new phylogeny of genus Mycobacterium.</title>
        <authorList>
            <person name="Tortoli E."/>
            <person name="Trovato A."/>
            <person name="Cirillo D.M."/>
        </authorList>
    </citation>
    <scope>NUCLEOTIDE SEQUENCE [LARGE SCALE GENOMIC DNA]</scope>
    <source>
        <strain evidence="3 4">DSM 45255</strain>
    </source>
</reference>
<evidence type="ECO:0000313" key="3">
    <source>
        <dbReference type="EMBL" id="ORB08732.1"/>
    </source>
</evidence>
<organism evidence="3 4">
    <name type="scientific">Mycobacterium mantenii</name>
    <dbReference type="NCBI Taxonomy" id="560555"/>
    <lineage>
        <taxon>Bacteria</taxon>
        <taxon>Bacillati</taxon>
        <taxon>Actinomycetota</taxon>
        <taxon>Actinomycetes</taxon>
        <taxon>Mycobacteriales</taxon>
        <taxon>Mycobacteriaceae</taxon>
        <taxon>Mycobacterium</taxon>
        <taxon>Mycobacterium avium complex (MAC)</taxon>
    </lineage>
</organism>
<dbReference type="Proteomes" id="UP000465812">
    <property type="component" value="Chromosome"/>
</dbReference>
<feature type="region of interest" description="Disordered" evidence="1">
    <location>
        <begin position="209"/>
        <end position="228"/>
    </location>
</feature>
<dbReference type="EMBL" id="AP022590">
    <property type="protein sequence ID" value="BBY41662.1"/>
    <property type="molecule type" value="Genomic_DNA"/>
</dbReference>
<evidence type="ECO:0000313" key="2">
    <source>
        <dbReference type="EMBL" id="BBY41662.1"/>
    </source>
</evidence>
<dbReference type="RefSeq" id="WP_083092782.1">
    <property type="nucleotide sequence ID" value="NZ_AP022590.1"/>
</dbReference>